<reference evidence="3" key="1">
    <citation type="submission" date="2016-06" db="UniProtKB">
        <authorList>
            <consortium name="WormBaseParasite"/>
        </authorList>
    </citation>
    <scope>IDENTIFICATION</scope>
</reference>
<protein>
    <submittedName>
        <fullName evidence="3">Peptidase S1 domain-containing protein</fullName>
    </submittedName>
</protein>
<dbReference type="Proteomes" id="UP000270296">
    <property type="component" value="Unassembled WGS sequence"/>
</dbReference>
<dbReference type="AlphaFoldDB" id="A0A183IPB2"/>
<evidence type="ECO:0000313" key="1">
    <source>
        <dbReference type="EMBL" id="VDP07293.1"/>
    </source>
</evidence>
<organism evidence="3">
    <name type="scientific">Soboliphyme baturini</name>
    <dbReference type="NCBI Taxonomy" id="241478"/>
    <lineage>
        <taxon>Eukaryota</taxon>
        <taxon>Metazoa</taxon>
        <taxon>Ecdysozoa</taxon>
        <taxon>Nematoda</taxon>
        <taxon>Enoplea</taxon>
        <taxon>Dorylaimia</taxon>
        <taxon>Dioctophymatida</taxon>
        <taxon>Dioctophymatoidea</taxon>
        <taxon>Soboliphymatidae</taxon>
        <taxon>Soboliphyme</taxon>
    </lineage>
</organism>
<evidence type="ECO:0000313" key="3">
    <source>
        <dbReference type="WBParaSite" id="SBAD_0000568101-mRNA-1"/>
    </source>
</evidence>
<name>A0A183IPB2_9BILA</name>
<accession>A0A183IPB2</accession>
<evidence type="ECO:0000313" key="2">
    <source>
        <dbReference type="Proteomes" id="UP000270296"/>
    </source>
</evidence>
<reference evidence="1 2" key="2">
    <citation type="submission" date="2018-11" db="EMBL/GenBank/DDBJ databases">
        <authorList>
            <consortium name="Pathogen Informatics"/>
        </authorList>
    </citation>
    <scope>NUCLEOTIDE SEQUENCE [LARGE SCALE GENOMIC DNA]</scope>
</reference>
<dbReference type="EMBL" id="UZAM01009008">
    <property type="protein sequence ID" value="VDP07293.1"/>
    <property type="molecule type" value="Genomic_DNA"/>
</dbReference>
<proteinExistence type="predicted"/>
<keyword evidence="2" id="KW-1185">Reference proteome</keyword>
<sequence length="149" mass="16811">MLAQGKRFNVYALQGGVGKAVRPETERFYHLAHLERGMIRKFEFETIDSCKYGSVPAYYRREDQICAVETSMSGELTEGSTGSPVVGKTRNRTEVYGFVTAKIYRNYVSFTAMVPNVEFLHAAARHSTSMPDGRIRKLRRAGTSFELVT</sequence>
<gene>
    <name evidence="1" type="ORF">SBAD_LOCUS5459</name>
</gene>
<dbReference type="WBParaSite" id="SBAD_0000568101-mRNA-1">
    <property type="protein sequence ID" value="SBAD_0000568101-mRNA-1"/>
    <property type="gene ID" value="SBAD_0000568101"/>
</dbReference>